<feature type="domain" description="Fumarylacetoacetase-like C-terminal" evidence="2">
    <location>
        <begin position="90"/>
        <end position="257"/>
    </location>
</feature>
<name>A0A059EAQ9_9PROT</name>
<dbReference type="InterPro" id="IPR036663">
    <property type="entry name" value="Fumarylacetoacetase_C_sf"/>
</dbReference>
<dbReference type="Proteomes" id="UP000024547">
    <property type="component" value="Unassembled WGS sequence"/>
</dbReference>
<keyword evidence="4" id="KW-1185">Reference proteome</keyword>
<protein>
    <recommendedName>
        <fullName evidence="2">Fumarylacetoacetase-like C-terminal domain-containing protein</fullName>
    </recommendedName>
</protein>
<dbReference type="AlphaFoldDB" id="A0A059EAQ9"/>
<dbReference type="eggNOG" id="COG3971">
    <property type="taxonomic scope" value="Bacteria"/>
</dbReference>
<comment type="caution">
    <text evidence="3">The sequence shown here is derived from an EMBL/GenBank/DDBJ whole genome shotgun (WGS) entry which is preliminary data.</text>
</comment>
<dbReference type="RefSeq" id="WP_035548495.1">
    <property type="nucleotide sequence ID" value="NZ_AWFH01000002.1"/>
</dbReference>
<evidence type="ECO:0000313" key="4">
    <source>
        <dbReference type="Proteomes" id="UP000024547"/>
    </source>
</evidence>
<accession>A0A059EAQ9</accession>
<keyword evidence="1" id="KW-0456">Lyase</keyword>
<evidence type="ECO:0000256" key="1">
    <source>
        <dbReference type="ARBA" id="ARBA00023239"/>
    </source>
</evidence>
<dbReference type="OrthoDB" id="9792137at2"/>
<dbReference type="PATRIC" id="fig|1280948.3.peg.690"/>
<dbReference type="Gene3D" id="3.90.850.10">
    <property type="entry name" value="Fumarylacetoacetase-like, C-terminal domain"/>
    <property type="match status" value="1"/>
</dbReference>
<dbReference type="PANTHER" id="PTHR30143:SF0">
    <property type="entry name" value="2-KETO-4-PENTENOATE HYDRATASE"/>
    <property type="match status" value="1"/>
</dbReference>
<sequence length="265" mass="27845">MPAPYGKLAREAERLRTAYTSGAIAPLRHVLDPTDADTAYAIQRINTDYWAQSGRTAIGRKIGLTAKSVQAQLRVDQPDYGVLFSDMQVENGQYLAPSKCLQPKAEAEIALILGEDLCAPDTSPEDVAAATAYAVAAIEIVDSRIADWKITFADTVADNGSSGFFVLGTEKHKLETLDLYTCGMALEINGDLASLGAGAACLGHPLNAAAWLASTLAARGEGLKKGDILLTGALGPMVALTPGDHVCAKIGGVGKCEFIYSEATE</sequence>
<proteinExistence type="predicted"/>
<reference evidence="3 4" key="1">
    <citation type="journal article" date="2014" name="Antonie Van Leeuwenhoek">
        <title>Hyphomonas beringensis sp. nov. and Hyphomonas chukchiensis sp. nov., isolated from surface seawater of the Bering Sea and Chukchi Sea.</title>
        <authorList>
            <person name="Li C."/>
            <person name="Lai Q."/>
            <person name="Li G."/>
            <person name="Dong C."/>
            <person name="Wang J."/>
            <person name="Liao Y."/>
            <person name="Shao Z."/>
        </authorList>
    </citation>
    <scope>NUCLEOTIDE SEQUENCE [LARGE SCALE GENOMIC DNA]</scope>
    <source>
        <strain evidence="3 4">22II1-22F38</strain>
    </source>
</reference>
<organism evidence="3 4">
    <name type="scientific">Hyphomonas atlantica</name>
    <dbReference type="NCBI Taxonomy" id="1280948"/>
    <lineage>
        <taxon>Bacteria</taxon>
        <taxon>Pseudomonadati</taxon>
        <taxon>Pseudomonadota</taxon>
        <taxon>Alphaproteobacteria</taxon>
        <taxon>Hyphomonadales</taxon>
        <taxon>Hyphomonadaceae</taxon>
        <taxon>Hyphomonas</taxon>
    </lineage>
</organism>
<evidence type="ECO:0000313" key="3">
    <source>
        <dbReference type="EMBL" id="KCZ64617.1"/>
    </source>
</evidence>
<dbReference type="InterPro" id="IPR050772">
    <property type="entry name" value="Hydratase-Decarb/MhpD_sf"/>
</dbReference>
<dbReference type="STRING" id="1280948.HY36_12290"/>
<dbReference type="Pfam" id="PF01557">
    <property type="entry name" value="FAA_hydrolase"/>
    <property type="match status" value="1"/>
</dbReference>
<dbReference type="GO" id="GO:0005737">
    <property type="term" value="C:cytoplasm"/>
    <property type="evidence" value="ECO:0007669"/>
    <property type="project" value="TreeGrafter"/>
</dbReference>
<dbReference type="InterPro" id="IPR011234">
    <property type="entry name" value="Fumarylacetoacetase-like_C"/>
</dbReference>
<gene>
    <name evidence="3" type="ORF">HY36_12290</name>
</gene>
<dbReference type="PANTHER" id="PTHR30143">
    <property type="entry name" value="ACID HYDRATASE"/>
    <property type="match status" value="1"/>
</dbReference>
<dbReference type="EMBL" id="AWFH01000002">
    <property type="protein sequence ID" value="KCZ64617.1"/>
    <property type="molecule type" value="Genomic_DNA"/>
</dbReference>
<dbReference type="SUPFAM" id="SSF56529">
    <property type="entry name" value="FAH"/>
    <property type="match status" value="1"/>
</dbReference>
<dbReference type="GO" id="GO:0008684">
    <property type="term" value="F:2-oxopent-4-enoate hydratase activity"/>
    <property type="evidence" value="ECO:0007669"/>
    <property type="project" value="TreeGrafter"/>
</dbReference>
<evidence type="ECO:0000259" key="2">
    <source>
        <dbReference type="Pfam" id="PF01557"/>
    </source>
</evidence>